<comment type="catalytic activity">
    <reaction evidence="2">
        <text>lipid IVA (E. coli) + CMP-3-deoxy-beta-D-manno-octulosonate = alpha-Kdo-(2-&gt;6)-lipid IVA (E. coli) + CMP + H(+)</text>
        <dbReference type="Rhea" id="RHEA:28066"/>
        <dbReference type="ChEBI" id="CHEBI:15378"/>
        <dbReference type="ChEBI" id="CHEBI:58603"/>
        <dbReference type="ChEBI" id="CHEBI:60364"/>
        <dbReference type="ChEBI" id="CHEBI:60377"/>
        <dbReference type="ChEBI" id="CHEBI:85987"/>
        <dbReference type="EC" id="2.4.99.12"/>
    </reaction>
</comment>
<keyword evidence="2" id="KW-0812">Transmembrane</keyword>
<keyword evidence="5" id="KW-1185">Reference proteome</keyword>
<proteinExistence type="inferred from homology"/>
<dbReference type="PANTHER" id="PTHR42755">
    <property type="entry name" value="3-DEOXY-MANNO-OCTULOSONATE CYTIDYLYLTRANSFERASE"/>
    <property type="match status" value="1"/>
</dbReference>
<comment type="caution">
    <text evidence="4">The sequence shown here is derived from an EMBL/GenBank/DDBJ whole genome shotgun (WGS) entry which is preliminary data.</text>
</comment>
<comment type="similarity">
    <text evidence="2">Belongs to the glycosyltransferase group 1 family.</text>
</comment>
<dbReference type="InterPro" id="IPR038107">
    <property type="entry name" value="Glycos_transf_N_sf"/>
</dbReference>
<keyword evidence="2" id="KW-1003">Cell membrane</keyword>
<evidence type="ECO:0000313" key="4">
    <source>
        <dbReference type="EMBL" id="MFC1850753.1"/>
    </source>
</evidence>
<gene>
    <name evidence="4" type="ORF">ACFL27_11220</name>
</gene>
<dbReference type="Gene3D" id="3.40.50.2000">
    <property type="entry name" value="Glycogen Phosphorylase B"/>
    <property type="match status" value="1"/>
</dbReference>
<comment type="subcellular location">
    <subcellularLocation>
        <location evidence="2">Cell membrane</location>
    </subcellularLocation>
</comment>
<feature type="transmembrane region" description="Helical" evidence="2">
    <location>
        <begin position="50"/>
        <end position="68"/>
    </location>
</feature>
<evidence type="ECO:0000256" key="2">
    <source>
        <dbReference type="RuleBase" id="RU365103"/>
    </source>
</evidence>
<feature type="transmembrane region" description="Helical" evidence="2">
    <location>
        <begin position="6"/>
        <end position="27"/>
    </location>
</feature>
<sequence length="431" mass="48806">MARFVYSIFSYFGLILALPFVALKALYDPRYRYRIKDRLGFSPLRGSKKVIWFHAASVGEVLLSLPFLQGVLSQFPEHELFVSTQTPSGHQTVEAKLKGQVQAFLTPVDTPDAVKRAVRRVQPEIYILVETEIWPNLLLHLRDRQIPIILLNGRISEPAFKKYRFFRFFLAPILNSFDYIATRGDYDCKRFMALGVPASKIHIMGNLKYDCKITPCSVEISSLVENYLTDHGVYPLAVLGSLHEGEYDILVRVCSAVRKKIPELKFIWAPRHLESLTEIKRKLKAAGFSFFERSTAPAPLTDGKFRDIMLLDTYGELASIYSLATVVFVGGSLSPDGGQNMIEPAYFKRPVLFGPHLWNFEDISAHLINNKGAYKVLDEDELISKFVELLSNKNIRQTMGENGYAVIKQHQGALQRALQALESVLANKEGK</sequence>
<dbReference type="InterPro" id="IPR039901">
    <property type="entry name" value="Kdotransferase"/>
</dbReference>
<dbReference type="EMBL" id="JBHPBY010000121">
    <property type="protein sequence ID" value="MFC1850753.1"/>
    <property type="molecule type" value="Genomic_DNA"/>
</dbReference>
<keyword evidence="1 2" id="KW-0808">Transferase</keyword>
<accession>A0ABV6YXI1</accession>
<keyword evidence="2" id="KW-0472">Membrane</keyword>
<dbReference type="PANTHER" id="PTHR42755:SF1">
    <property type="entry name" value="3-DEOXY-D-MANNO-OCTULOSONIC ACID TRANSFERASE, MITOCHONDRIAL-RELATED"/>
    <property type="match status" value="1"/>
</dbReference>
<keyword evidence="2" id="KW-0448">Lipopolysaccharide biosynthesis</keyword>
<dbReference type="Proteomes" id="UP001594351">
    <property type="component" value="Unassembled WGS sequence"/>
</dbReference>
<protein>
    <recommendedName>
        <fullName evidence="2">3-deoxy-D-manno-octulosonic acid transferase</fullName>
        <shortName evidence="2">Kdo transferase</shortName>
        <ecNumber evidence="2">2.4.99.12</ecNumber>
    </recommendedName>
    <alternativeName>
        <fullName evidence="2">Lipid IV(A) 3-deoxy-D-manno-octulosonic acid transferase</fullName>
    </alternativeName>
</protein>
<dbReference type="Pfam" id="PF04413">
    <property type="entry name" value="Glycos_transf_N"/>
    <property type="match status" value="1"/>
</dbReference>
<reference evidence="4 5" key="1">
    <citation type="submission" date="2024-09" db="EMBL/GenBank/DDBJ databases">
        <title>Laminarin stimulates single cell rates of sulfate reduction while oxygen inhibits transcriptomic activity in coastal marine sediment.</title>
        <authorList>
            <person name="Lindsay M."/>
            <person name="Orcutt B."/>
            <person name="Emerson D."/>
            <person name="Stepanauskas R."/>
            <person name="D'Angelo T."/>
        </authorList>
    </citation>
    <scope>NUCLEOTIDE SEQUENCE [LARGE SCALE GENOMIC DNA]</scope>
    <source>
        <strain evidence="4">SAG AM-311-K15</strain>
    </source>
</reference>
<evidence type="ECO:0000259" key="3">
    <source>
        <dbReference type="Pfam" id="PF04413"/>
    </source>
</evidence>
<dbReference type="GO" id="GO:0016740">
    <property type="term" value="F:transferase activity"/>
    <property type="evidence" value="ECO:0007669"/>
    <property type="project" value="UniProtKB-KW"/>
</dbReference>
<evidence type="ECO:0000313" key="5">
    <source>
        <dbReference type="Proteomes" id="UP001594351"/>
    </source>
</evidence>
<evidence type="ECO:0000256" key="1">
    <source>
        <dbReference type="ARBA" id="ARBA00022679"/>
    </source>
</evidence>
<comment type="caution">
    <text evidence="2">Lacks conserved residue(s) required for the propagation of feature annotation.</text>
</comment>
<dbReference type="Gene3D" id="3.40.50.11720">
    <property type="entry name" value="3-Deoxy-D-manno-octulosonic-acid transferase, N-terminal domain"/>
    <property type="match status" value="1"/>
</dbReference>
<dbReference type="InterPro" id="IPR007507">
    <property type="entry name" value="Glycos_transf_N"/>
</dbReference>
<dbReference type="SUPFAM" id="SSF53756">
    <property type="entry name" value="UDP-Glycosyltransferase/glycogen phosphorylase"/>
    <property type="match status" value="1"/>
</dbReference>
<name>A0ABV6YXI1_UNCC1</name>
<comment type="pathway">
    <text evidence="2">Bacterial outer membrane biogenesis; LPS core biosynthesis.</text>
</comment>
<feature type="domain" description="3-deoxy-D-manno-octulosonic-acid transferase N-terminal" evidence="3">
    <location>
        <begin position="34"/>
        <end position="210"/>
    </location>
</feature>
<comment type="function">
    <text evidence="2">Involved in lipopolysaccharide (LPS) biosynthesis. Catalyzes the transfer of 3-deoxy-D-manno-octulosonate (Kdo) residue(s) from CMP-Kdo to lipid IV(A), the tetraacyldisaccharide-1,4'-bisphosphate precursor of lipid A.</text>
</comment>
<keyword evidence="2" id="KW-1133">Transmembrane helix</keyword>
<dbReference type="EC" id="2.4.99.12" evidence="2"/>
<organism evidence="4 5">
    <name type="scientific">candidate division CSSED10-310 bacterium</name>
    <dbReference type="NCBI Taxonomy" id="2855610"/>
    <lineage>
        <taxon>Bacteria</taxon>
        <taxon>Bacteria division CSSED10-310</taxon>
    </lineage>
</organism>